<keyword evidence="3" id="KW-1185">Reference proteome</keyword>
<gene>
    <name evidence="2" type="ORF">F5891DRAFT_986241</name>
</gene>
<accession>A0AAD4DSJ1</accession>
<feature type="region of interest" description="Disordered" evidence="1">
    <location>
        <begin position="59"/>
        <end position="90"/>
    </location>
</feature>
<dbReference type="Proteomes" id="UP001195769">
    <property type="component" value="Unassembled WGS sequence"/>
</dbReference>
<dbReference type="EMBL" id="JABBWK010000110">
    <property type="protein sequence ID" value="KAG1893041.1"/>
    <property type="molecule type" value="Genomic_DNA"/>
</dbReference>
<protein>
    <submittedName>
        <fullName evidence="2">Uncharacterized protein</fullName>
    </submittedName>
</protein>
<dbReference type="RefSeq" id="XP_041218617.1">
    <property type="nucleotide sequence ID" value="XM_041377728.1"/>
</dbReference>
<evidence type="ECO:0000256" key="1">
    <source>
        <dbReference type="SAM" id="MobiDB-lite"/>
    </source>
</evidence>
<sequence length="120" mass="13393">MGKAISDEMQAFLVLTLLPSTTIWDTFTTSLLQALPAASTLTFEAISTRLLSQSLLIKGSSAPSESSSALTADVRTSANTNRDQGKYCDYHESHGHATKYCRDLKDLRKERKKRKQKPWE</sequence>
<dbReference type="GeneID" id="64672026"/>
<dbReference type="AlphaFoldDB" id="A0AAD4DSJ1"/>
<comment type="caution">
    <text evidence="2">The sequence shown here is derived from an EMBL/GenBank/DDBJ whole genome shotgun (WGS) entry which is preliminary data.</text>
</comment>
<reference evidence="2" key="1">
    <citation type="journal article" date="2020" name="New Phytol.">
        <title>Comparative genomics reveals dynamic genome evolution in host specialist ectomycorrhizal fungi.</title>
        <authorList>
            <person name="Lofgren L.A."/>
            <person name="Nguyen N.H."/>
            <person name="Vilgalys R."/>
            <person name="Ruytinx J."/>
            <person name="Liao H.L."/>
            <person name="Branco S."/>
            <person name="Kuo A."/>
            <person name="LaButti K."/>
            <person name="Lipzen A."/>
            <person name="Andreopoulos W."/>
            <person name="Pangilinan J."/>
            <person name="Riley R."/>
            <person name="Hundley H."/>
            <person name="Na H."/>
            <person name="Barry K."/>
            <person name="Grigoriev I.V."/>
            <person name="Stajich J.E."/>
            <person name="Kennedy P.G."/>
        </authorList>
    </citation>
    <scope>NUCLEOTIDE SEQUENCE</scope>
    <source>
        <strain evidence="2">FC203</strain>
    </source>
</reference>
<name>A0AAD4DSJ1_9AGAM</name>
<evidence type="ECO:0000313" key="2">
    <source>
        <dbReference type="EMBL" id="KAG1893041.1"/>
    </source>
</evidence>
<evidence type="ECO:0000313" key="3">
    <source>
        <dbReference type="Proteomes" id="UP001195769"/>
    </source>
</evidence>
<feature type="compositionally biased region" description="Low complexity" evidence="1">
    <location>
        <begin position="60"/>
        <end position="69"/>
    </location>
</feature>
<organism evidence="2 3">
    <name type="scientific">Suillus fuscotomentosus</name>
    <dbReference type="NCBI Taxonomy" id="1912939"/>
    <lineage>
        <taxon>Eukaryota</taxon>
        <taxon>Fungi</taxon>
        <taxon>Dikarya</taxon>
        <taxon>Basidiomycota</taxon>
        <taxon>Agaricomycotina</taxon>
        <taxon>Agaricomycetes</taxon>
        <taxon>Agaricomycetidae</taxon>
        <taxon>Boletales</taxon>
        <taxon>Suillineae</taxon>
        <taxon>Suillaceae</taxon>
        <taxon>Suillus</taxon>
    </lineage>
</organism>
<proteinExistence type="predicted"/>